<evidence type="ECO:0000256" key="2">
    <source>
        <dbReference type="ARBA" id="ARBA00022695"/>
    </source>
</evidence>
<keyword evidence="2" id="KW-0548">Nucleotidyltransferase</keyword>
<protein>
    <recommendedName>
        <fullName evidence="8">Reverse transcriptase RNase H-like domain-containing protein</fullName>
    </recommendedName>
</protein>
<feature type="compositionally biased region" description="Polar residues" evidence="7">
    <location>
        <begin position="301"/>
        <end position="327"/>
    </location>
</feature>
<dbReference type="InterPro" id="IPR050951">
    <property type="entry name" value="Retrovirus_Pol_polyprotein"/>
</dbReference>
<evidence type="ECO:0000256" key="6">
    <source>
        <dbReference type="ARBA" id="ARBA00022918"/>
    </source>
</evidence>
<dbReference type="CDD" id="cd09274">
    <property type="entry name" value="RNase_HI_RT_Ty3"/>
    <property type="match status" value="1"/>
</dbReference>
<dbReference type="Gene3D" id="3.30.70.270">
    <property type="match status" value="1"/>
</dbReference>
<dbReference type="OrthoDB" id="1750432at2759"/>
<evidence type="ECO:0000313" key="10">
    <source>
        <dbReference type="Proteomes" id="UP000219338"/>
    </source>
</evidence>
<proteinExistence type="predicted"/>
<name>A0A284RSP9_ARMOS</name>
<keyword evidence="3" id="KW-0540">Nuclease</keyword>
<dbReference type="GO" id="GO:0016787">
    <property type="term" value="F:hydrolase activity"/>
    <property type="evidence" value="ECO:0007669"/>
    <property type="project" value="UniProtKB-KW"/>
</dbReference>
<evidence type="ECO:0000313" key="9">
    <source>
        <dbReference type="EMBL" id="SJL11791.1"/>
    </source>
</evidence>
<gene>
    <name evidence="9" type="ORF">ARMOST_15200</name>
</gene>
<organism evidence="9 10">
    <name type="scientific">Armillaria ostoyae</name>
    <name type="common">Armillaria root rot fungus</name>
    <dbReference type="NCBI Taxonomy" id="47428"/>
    <lineage>
        <taxon>Eukaryota</taxon>
        <taxon>Fungi</taxon>
        <taxon>Dikarya</taxon>
        <taxon>Basidiomycota</taxon>
        <taxon>Agaricomycotina</taxon>
        <taxon>Agaricomycetes</taxon>
        <taxon>Agaricomycetidae</taxon>
        <taxon>Agaricales</taxon>
        <taxon>Marasmiineae</taxon>
        <taxon>Physalacriaceae</taxon>
        <taxon>Armillaria</taxon>
    </lineage>
</organism>
<evidence type="ECO:0000256" key="1">
    <source>
        <dbReference type="ARBA" id="ARBA00022679"/>
    </source>
</evidence>
<keyword evidence="4" id="KW-0255">Endonuclease</keyword>
<dbReference type="AlphaFoldDB" id="A0A284RSP9"/>
<keyword evidence="6" id="KW-0695">RNA-directed DNA polymerase</keyword>
<evidence type="ECO:0000256" key="5">
    <source>
        <dbReference type="ARBA" id="ARBA00022801"/>
    </source>
</evidence>
<dbReference type="InterPro" id="IPR043502">
    <property type="entry name" value="DNA/RNA_pol_sf"/>
</dbReference>
<dbReference type="Proteomes" id="UP000219338">
    <property type="component" value="Unassembled WGS sequence"/>
</dbReference>
<evidence type="ECO:0000256" key="3">
    <source>
        <dbReference type="ARBA" id="ARBA00022722"/>
    </source>
</evidence>
<evidence type="ECO:0000259" key="8">
    <source>
        <dbReference type="Pfam" id="PF17917"/>
    </source>
</evidence>
<dbReference type="GO" id="GO:0004519">
    <property type="term" value="F:endonuclease activity"/>
    <property type="evidence" value="ECO:0007669"/>
    <property type="project" value="UniProtKB-KW"/>
</dbReference>
<dbReference type="SUPFAM" id="SSF56672">
    <property type="entry name" value="DNA/RNA polymerases"/>
    <property type="match status" value="1"/>
</dbReference>
<keyword evidence="5" id="KW-0378">Hydrolase</keyword>
<dbReference type="OMA" id="YHENDNY"/>
<evidence type="ECO:0000256" key="4">
    <source>
        <dbReference type="ARBA" id="ARBA00022759"/>
    </source>
</evidence>
<dbReference type="PANTHER" id="PTHR37984:SF5">
    <property type="entry name" value="PROTEIN NYNRIN-LIKE"/>
    <property type="match status" value="1"/>
</dbReference>
<dbReference type="STRING" id="47428.A0A284RSP9"/>
<dbReference type="EMBL" id="FUEG01000015">
    <property type="protein sequence ID" value="SJL11791.1"/>
    <property type="molecule type" value="Genomic_DNA"/>
</dbReference>
<feature type="region of interest" description="Disordered" evidence="7">
    <location>
        <begin position="266"/>
        <end position="327"/>
    </location>
</feature>
<accession>A0A284RSP9</accession>
<sequence>MDPDKMDSVINWKTPTSKGLLSGFLRSVGYLADDLPRIRSPMGILHGLTGSMVPFHWSYTEQRAFDEIKEIIEHHRNHSRVPLDYSPDHKPVWMVTDASSASIAGYVAQGDEWQKAKVAAFYSVKLSLAQQNYAVHELEMLAGLETMLRHRDILQGVHFTWITDHKGLIHLMKQKDLTGRQVHWLEKMSTFNFEIVYIPGETNILSDALSYIYTNDAPGIVHAHSEYTDHDDNVSMDHLNSHGITIPLLAGLEAFAARTTCSRALPKRSNADTGHPETSSEFAKRMKGRVHVVGPRHAQEGGSTENLTSSLSTMSHNTPKQVNGPKT</sequence>
<evidence type="ECO:0000256" key="7">
    <source>
        <dbReference type="SAM" id="MobiDB-lite"/>
    </source>
</evidence>
<dbReference type="GO" id="GO:0003964">
    <property type="term" value="F:RNA-directed DNA polymerase activity"/>
    <property type="evidence" value="ECO:0007669"/>
    <property type="project" value="UniProtKB-KW"/>
</dbReference>
<feature type="domain" description="Reverse transcriptase RNase H-like" evidence="8">
    <location>
        <begin position="90"/>
        <end position="191"/>
    </location>
</feature>
<dbReference type="PANTHER" id="PTHR37984">
    <property type="entry name" value="PROTEIN CBG26694"/>
    <property type="match status" value="1"/>
</dbReference>
<dbReference type="InterPro" id="IPR043128">
    <property type="entry name" value="Rev_trsase/Diguanyl_cyclase"/>
</dbReference>
<dbReference type="InterPro" id="IPR041373">
    <property type="entry name" value="RT_RNaseH"/>
</dbReference>
<dbReference type="Pfam" id="PF17917">
    <property type="entry name" value="RT_RNaseH"/>
    <property type="match status" value="1"/>
</dbReference>
<reference evidence="10" key="1">
    <citation type="journal article" date="2017" name="Nat. Ecol. Evol.">
        <title>Genome expansion and lineage-specific genetic innovations in the forest pathogenic fungi Armillaria.</title>
        <authorList>
            <person name="Sipos G."/>
            <person name="Prasanna A.N."/>
            <person name="Walter M.C."/>
            <person name="O'Connor E."/>
            <person name="Balint B."/>
            <person name="Krizsan K."/>
            <person name="Kiss B."/>
            <person name="Hess J."/>
            <person name="Varga T."/>
            <person name="Slot J."/>
            <person name="Riley R."/>
            <person name="Boka B."/>
            <person name="Rigling D."/>
            <person name="Barry K."/>
            <person name="Lee J."/>
            <person name="Mihaltcheva S."/>
            <person name="LaButti K."/>
            <person name="Lipzen A."/>
            <person name="Waldron R."/>
            <person name="Moloney N.M."/>
            <person name="Sperisen C."/>
            <person name="Kredics L."/>
            <person name="Vagvoelgyi C."/>
            <person name="Patrignani A."/>
            <person name="Fitzpatrick D."/>
            <person name="Nagy I."/>
            <person name="Doyle S."/>
            <person name="Anderson J.B."/>
            <person name="Grigoriev I.V."/>
            <person name="Gueldener U."/>
            <person name="Muensterkoetter M."/>
            <person name="Nagy L.G."/>
        </authorList>
    </citation>
    <scope>NUCLEOTIDE SEQUENCE [LARGE SCALE GENOMIC DNA]</scope>
    <source>
        <strain evidence="10">C18/9</strain>
    </source>
</reference>
<keyword evidence="10" id="KW-1185">Reference proteome</keyword>
<keyword evidence="1" id="KW-0808">Transferase</keyword>